<dbReference type="GO" id="GO:0000123">
    <property type="term" value="C:histone acetyltransferase complex"/>
    <property type="evidence" value="ECO:0007669"/>
    <property type="project" value="TreeGrafter"/>
</dbReference>
<protein>
    <recommendedName>
        <fullName evidence="2">histone acetyltransferase</fullName>
        <ecNumber evidence="2">2.3.1.48</ecNumber>
    </recommendedName>
</protein>
<dbReference type="EMBL" id="JAFCMP010000072">
    <property type="protein sequence ID" value="KAG5188295.1"/>
    <property type="molecule type" value="Genomic_DNA"/>
</dbReference>
<feature type="domain" description="CBP/p300-type HAT" evidence="9">
    <location>
        <begin position="17"/>
        <end position="149"/>
    </location>
</feature>
<proteinExistence type="predicted"/>
<gene>
    <name evidence="10" type="ORF">JKP88DRAFT_305011</name>
</gene>
<evidence type="ECO:0000256" key="5">
    <source>
        <dbReference type="ARBA" id="ARBA00023015"/>
    </source>
</evidence>
<dbReference type="PANTHER" id="PTHR13808:SF1">
    <property type="entry name" value="HISTONE ACETYLTRANSFERASE"/>
    <property type="match status" value="1"/>
</dbReference>
<keyword evidence="4" id="KW-0156">Chromatin regulator</keyword>
<reference evidence="10" key="1">
    <citation type="submission" date="2021-02" db="EMBL/GenBank/DDBJ databases">
        <title>First Annotated Genome of the Yellow-green Alga Tribonema minus.</title>
        <authorList>
            <person name="Mahan K.M."/>
        </authorList>
    </citation>
    <scope>NUCLEOTIDE SEQUENCE</scope>
    <source>
        <strain evidence="10">UTEX B ZZ1240</strain>
    </source>
</reference>
<evidence type="ECO:0000256" key="1">
    <source>
        <dbReference type="ARBA" id="ARBA00004123"/>
    </source>
</evidence>
<accession>A0A835Z778</accession>
<comment type="caution">
    <text evidence="10">The sequence shown here is derived from an EMBL/GenBank/DDBJ whole genome shotgun (WGS) entry which is preliminary data.</text>
</comment>
<evidence type="ECO:0000256" key="7">
    <source>
        <dbReference type="ARBA" id="ARBA00023242"/>
    </source>
</evidence>
<dbReference type="PANTHER" id="PTHR13808">
    <property type="entry name" value="CBP/P300-RELATED"/>
    <property type="match status" value="1"/>
</dbReference>
<evidence type="ECO:0000313" key="11">
    <source>
        <dbReference type="Proteomes" id="UP000664859"/>
    </source>
</evidence>
<dbReference type="GO" id="GO:0045944">
    <property type="term" value="P:positive regulation of transcription by RNA polymerase II"/>
    <property type="evidence" value="ECO:0007669"/>
    <property type="project" value="TreeGrafter"/>
</dbReference>
<evidence type="ECO:0000256" key="4">
    <source>
        <dbReference type="ARBA" id="ARBA00022853"/>
    </source>
</evidence>
<dbReference type="GO" id="GO:0004402">
    <property type="term" value="F:histone acetyltransferase activity"/>
    <property type="evidence" value="ECO:0007669"/>
    <property type="project" value="InterPro"/>
</dbReference>
<evidence type="ECO:0000256" key="2">
    <source>
        <dbReference type="ARBA" id="ARBA00013184"/>
    </source>
</evidence>
<dbReference type="GO" id="GO:0005667">
    <property type="term" value="C:transcription regulator complex"/>
    <property type="evidence" value="ECO:0007669"/>
    <property type="project" value="TreeGrafter"/>
</dbReference>
<dbReference type="GO" id="GO:0005634">
    <property type="term" value="C:nucleus"/>
    <property type="evidence" value="ECO:0007669"/>
    <property type="project" value="UniProtKB-SubCell"/>
</dbReference>
<dbReference type="Proteomes" id="UP000664859">
    <property type="component" value="Unassembled WGS sequence"/>
</dbReference>
<evidence type="ECO:0000256" key="8">
    <source>
        <dbReference type="ARBA" id="ARBA00048017"/>
    </source>
</evidence>
<keyword evidence="7" id="KW-0539">Nucleus</keyword>
<dbReference type="EC" id="2.3.1.48" evidence="2"/>
<dbReference type="GO" id="GO:0003713">
    <property type="term" value="F:transcription coactivator activity"/>
    <property type="evidence" value="ECO:0007669"/>
    <property type="project" value="TreeGrafter"/>
</dbReference>
<keyword evidence="6" id="KW-0804">Transcription</keyword>
<comment type="catalytic activity">
    <reaction evidence="8">
        <text>L-lysyl-[protein] + acetyl-CoA = N(6)-acetyl-L-lysyl-[protein] + CoA + H(+)</text>
        <dbReference type="Rhea" id="RHEA:45948"/>
        <dbReference type="Rhea" id="RHEA-COMP:9752"/>
        <dbReference type="Rhea" id="RHEA-COMP:10731"/>
        <dbReference type="ChEBI" id="CHEBI:15378"/>
        <dbReference type="ChEBI" id="CHEBI:29969"/>
        <dbReference type="ChEBI" id="CHEBI:57287"/>
        <dbReference type="ChEBI" id="CHEBI:57288"/>
        <dbReference type="ChEBI" id="CHEBI:61930"/>
        <dbReference type="EC" id="2.3.1.48"/>
    </reaction>
</comment>
<evidence type="ECO:0000313" key="10">
    <source>
        <dbReference type="EMBL" id="KAG5188295.1"/>
    </source>
</evidence>
<dbReference type="GO" id="GO:0031490">
    <property type="term" value="F:chromatin DNA binding"/>
    <property type="evidence" value="ECO:0007669"/>
    <property type="project" value="TreeGrafter"/>
</dbReference>
<comment type="subcellular location">
    <subcellularLocation>
        <location evidence="1">Nucleus</location>
    </subcellularLocation>
</comment>
<name>A0A835Z778_9STRA</name>
<sequence length="149" mass="16670">MACHGRRQRTTAQQQYLYSAEQLARSDVSDYIEDRVKATQPAGTSPIAVRLVSNKELAMRVPPPIPATFCAAERDPLPARSKCTSQALCLSQEVNGLWVLLFIKYTQEYRADAPPCNRGRVYIAYIDSVAHSQPCSRRVAAHQEMQLCT</sequence>
<evidence type="ECO:0000259" key="9">
    <source>
        <dbReference type="PROSITE" id="PS51727"/>
    </source>
</evidence>
<keyword evidence="5" id="KW-0805">Transcription regulation</keyword>
<keyword evidence="3" id="KW-0808">Transferase</keyword>
<dbReference type="InterPro" id="IPR013178">
    <property type="entry name" value="Histone_AcTrfase_Rtt109/CBP"/>
</dbReference>
<organism evidence="10 11">
    <name type="scientific">Tribonema minus</name>
    <dbReference type="NCBI Taxonomy" id="303371"/>
    <lineage>
        <taxon>Eukaryota</taxon>
        <taxon>Sar</taxon>
        <taxon>Stramenopiles</taxon>
        <taxon>Ochrophyta</taxon>
        <taxon>PX clade</taxon>
        <taxon>Xanthophyceae</taxon>
        <taxon>Tribonematales</taxon>
        <taxon>Tribonemataceae</taxon>
        <taxon>Tribonema</taxon>
    </lineage>
</organism>
<keyword evidence="11" id="KW-1185">Reference proteome</keyword>
<dbReference type="AlphaFoldDB" id="A0A835Z778"/>
<evidence type="ECO:0000256" key="6">
    <source>
        <dbReference type="ARBA" id="ARBA00023163"/>
    </source>
</evidence>
<dbReference type="PROSITE" id="PS51727">
    <property type="entry name" value="CBP_P300_HAT"/>
    <property type="match status" value="1"/>
</dbReference>
<dbReference type="InterPro" id="IPR031162">
    <property type="entry name" value="CBP_P300_HAT"/>
</dbReference>
<evidence type="ECO:0000256" key="3">
    <source>
        <dbReference type="ARBA" id="ARBA00022679"/>
    </source>
</evidence>